<evidence type="ECO:0000256" key="6">
    <source>
        <dbReference type="ARBA" id="ARBA00022840"/>
    </source>
</evidence>
<dbReference type="RefSeq" id="WP_070078906.1">
    <property type="nucleotide sequence ID" value="NZ_CP017415.1"/>
</dbReference>
<keyword evidence="3 8" id="KW-0436">Ligase</keyword>
<dbReference type="PANTHER" id="PTHR21299">
    <property type="entry name" value="CYTIDYLATE KINASE/PANTOATE-BETA-ALANINE LIGASE"/>
    <property type="match status" value="1"/>
</dbReference>
<comment type="miscellaneous">
    <text evidence="8">The reaction proceeds by a bi uni uni bi ping pong mechanism.</text>
</comment>
<keyword evidence="5 8" id="KW-0547">Nucleotide-binding</keyword>
<dbReference type="GO" id="GO:0004592">
    <property type="term" value="F:pantoate-beta-alanine ligase activity"/>
    <property type="evidence" value="ECO:0007669"/>
    <property type="project" value="UniProtKB-UniRule"/>
</dbReference>
<evidence type="ECO:0000256" key="1">
    <source>
        <dbReference type="ARBA" id="ARBA00004990"/>
    </source>
</evidence>
<feature type="binding site" evidence="8">
    <location>
        <position position="178"/>
    </location>
    <ligand>
        <name>ATP</name>
        <dbReference type="ChEBI" id="CHEBI:30616"/>
    </ligand>
</feature>
<evidence type="ECO:0000256" key="4">
    <source>
        <dbReference type="ARBA" id="ARBA00022655"/>
    </source>
</evidence>
<sequence>MRETGRPLELRSIVRGWRLQGERVALVPTMGNLHDGHRALIREARQRADRVVVSIFVNPLQFDRPEDLNSYPRTLEADRAILVRDGVDLLFSPDAETLYPGGLALATRVSVPGLGDILEGERRPGHFTGVATIVCKLFNLVQPDEAVFGEKDYQQLLLVRRMAADLDIPVRIHGVPVVRAEDGLALSSRNARLDEEARRRGAILYQSLGRAETLLRRGGAIETIERAATDALNRAGFKVEYVAIRHAEDLSSGSAGAAPLVILAAAWLGGVRLIDCLPVV</sequence>
<comment type="subcellular location">
    <subcellularLocation>
        <location evidence="8">Cytoplasm</location>
    </subcellularLocation>
</comment>
<accession>A0A1D8IQ34</accession>
<dbReference type="GO" id="GO:0015940">
    <property type="term" value="P:pantothenate biosynthetic process"/>
    <property type="evidence" value="ECO:0007669"/>
    <property type="project" value="UniProtKB-UniRule"/>
</dbReference>
<comment type="function">
    <text evidence="8">Catalyzes the condensation of pantoate with beta-alanine in an ATP-dependent reaction via a pantoyl-adenylate intermediate.</text>
</comment>
<comment type="similarity">
    <text evidence="2 8">Belongs to the pantothenate synthetase family.</text>
</comment>
<dbReference type="EMBL" id="CP017415">
    <property type="protein sequence ID" value="AOU98546.1"/>
    <property type="molecule type" value="Genomic_DNA"/>
</dbReference>
<feature type="binding site" evidence="8">
    <location>
        <begin position="149"/>
        <end position="152"/>
    </location>
    <ligand>
        <name>ATP</name>
        <dbReference type="ChEBI" id="CHEBI:30616"/>
    </ligand>
</feature>
<dbReference type="GO" id="GO:0005829">
    <property type="term" value="C:cytosol"/>
    <property type="evidence" value="ECO:0007669"/>
    <property type="project" value="TreeGrafter"/>
</dbReference>
<dbReference type="Gene3D" id="3.40.50.620">
    <property type="entry name" value="HUPs"/>
    <property type="match status" value="1"/>
</dbReference>
<feature type="binding site" evidence="8">
    <location>
        <position position="155"/>
    </location>
    <ligand>
        <name>(R)-pantoate</name>
        <dbReference type="ChEBI" id="CHEBI:15980"/>
    </ligand>
</feature>
<evidence type="ECO:0000313" key="10">
    <source>
        <dbReference type="Proteomes" id="UP000095401"/>
    </source>
</evidence>
<feature type="active site" description="Proton donor" evidence="8">
    <location>
        <position position="37"/>
    </location>
</feature>
<dbReference type="Proteomes" id="UP000095401">
    <property type="component" value="Chromosome"/>
</dbReference>
<dbReference type="NCBIfam" id="TIGR00018">
    <property type="entry name" value="panC"/>
    <property type="match status" value="1"/>
</dbReference>
<evidence type="ECO:0000256" key="8">
    <source>
        <dbReference type="HAMAP-Rule" id="MF_00158"/>
    </source>
</evidence>
<dbReference type="FunFam" id="3.40.50.620:FF:000013">
    <property type="entry name" value="Pantothenate synthetase"/>
    <property type="match status" value="1"/>
</dbReference>
<dbReference type="PANTHER" id="PTHR21299:SF1">
    <property type="entry name" value="PANTOATE--BETA-ALANINE LIGASE"/>
    <property type="match status" value="1"/>
</dbReference>
<feature type="binding site" evidence="8">
    <location>
        <begin position="186"/>
        <end position="189"/>
    </location>
    <ligand>
        <name>ATP</name>
        <dbReference type="ChEBI" id="CHEBI:30616"/>
    </ligand>
</feature>
<comment type="subunit">
    <text evidence="8">Homodimer.</text>
</comment>
<dbReference type="InterPro" id="IPR042176">
    <property type="entry name" value="Pantoate_ligase_C"/>
</dbReference>
<dbReference type="Gene3D" id="3.30.1300.10">
    <property type="entry name" value="Pantoate-beta-alanine ligase, C-terminal domain"/>
    <property type="match status" value="1"/>
</dbReference>
<dbReference type="EC" id="6.3.2.1" evidence="8"/>
<feature type="binding site" evidence="8">
    <location>
        <position position="61"/>
    </location>
    <ligand>
        <name>(R)-pantoate</name>
        <dbReference type="ChEBI" id="CHEBI:15980"/>
    </ligand>
</feature>
<dbReference type="GO" id="GO:0005524">
    <property type="term" value="F:ATP binding"/>
    <property type="evidence" value="ECO:0007669"/>
    <property type="project" value="UniProtKB-KW"/>
</dbReference>
<dbReference type="SUPFAM" id="SSF52374">
    <property type="entry name" value="Nucleotidylyl transferase"/>
    <property type="match status" value="1"/>
</dbReference>
<organism evidence="9 10">
    <name type="scientific">Acidihalobacter yilgarnensis</name>
    <dbReference type="NCBI Taxonomy" id="2819280"/>
    <lineage>
        <taxon>Bacteria</taxon>
        <taxon>Pseudomonadati</taxon>
        <taxon>Pseudomonadota</taxon>
        <taxon>Gammaproteobacteria</taxon>
        <taxon>Chromatiales</taxon>
        <taxon>Ectothiorhodospiraceae</taxon>
        <taxon>Acidihalobacter</taxon>
    </lineage>
</organism>
<dbReference type="UniPathway" id="UPA00028">
    <property type="reaction ID" value="UER00005"/>
</dbReference>
<dbReference type="HAMAP" id="MF_00158">
    <property type="entry name" value="PanC"/>
    <property type="match status" value="1"/>
</dbReference>
<dbReference type="CDD" id="cd00560">
    <property type="entry name" value="PanC"/>
    <property type="match status" value="1"/>
</dbReference>
<keyword evidence="8" id="KW-0963">Cytoplasm</keyword>
<dbReference type="InterPro" id="IPR004821">
    <property type="entry name" value="Cyt_trans-like"/>
</dbReference>
<dbReference type="InterPro" id="IPR003721">
    <property type="entry name" value="Pantoate_ligase"/>
</dbReference>
<comment type="pathway">
    <text evidence="1 8">Cofactor biosynthesis; (R)-pantothenate biosynthesis; (R)-pantothenate from (R)-pantoate and beta-alanine: step 1/1.</text>
</comment>
<keyword evidence="10" id="KW-1185">Reference proteome</keyword>
<dbReference type="InterPro" id="IPR014729">
    <property type="entry name" value="Rossmann-like_a/b/a_fold"/>
</dbReference>
<feature type="binding site" evidence="8">
    <location>
        <position position="61"/>
    </location>
    <ligand>
        <name>beta-alanine</name>
        <dbReference type="ChEBI" id="CHEBI:57966"/>
    </ligand>
</feature>
<evidence type="ECO:0000256" key="2">
    <source>
        <dbReference type="ARBA" id="ARBA00009256"/>
    </source>
</evidence>
<proteinExistence type="inferred from homology"/>
<name>A0A1D8IQ34_9GAMM</name>
<reference evidence="10" key="1">
    <citation type="submission" date="2016-09" db="EMBL/GenBank/DDBJ databases">
        <title>Acidihalobacter prosperus F5.</title>
        <authorList>
            <person name="Khaleque H.N."/>
            <person name="Ramsay J.P."/>
            <person name="Kaksonen A.H."/>
            <person name="Boxall N.J."/>
            <person name="Watkin E.L.J."/>
        </authorList>
    </citation>
    <scope>NUCLEOTIDE SEQUENCE [LARGE SCALE GENOMIC DNA]</scope>
    <source>
        <strain evidence="10">F5</strain>
    </source>
</reference>
<evidence type="ECO:0000313" key="9">
    <source>
        <dbReference type="EMBL" id="AOU98546.1"/>
    </source>
</evidence>
<dbReference type="KEGG" id="aprs:BI364_11795"/>
<keyword evidence="6 8" id="KW-0067">ATP-binding</keyword>
<evidence type="ECO:0000256" key="7">
    <source>
        <dbReference type="ARBA" id="ARBA00048258"/>
    </source>
</evidence>
<feature type="binding site" evidence="8">
    <location>
        <begin position="30"/>
        <end position="37"/>
    </location>
    <ligand>
        <name>ATP</name>
        <dbReference type="ChEBI" id="CHEBI:30616"/>
    </ligand>
</feature>
<dbReference type="AlphaFoldDB" id="A0A1D8IQ34"/>
<evidence type="ECO:0000256" key="3">
    <source>
        <dbReference type="ARBA" id="ARBA00022598"/>
    </source>
</evidence>
<comment type="catalytic activity">
    <reaction evidence="7 8">
        <text>(R)-pantoate + beta-alanine + ATP = (R)-pantothenate + AMP + diphosphate + H(+)</text>
        <dbReference type="Rhea" id="RHEA:10912"/>
        <dbReference type="ChEBI" id="CHEBI:15378"/>
        <dbReference type="ChEBI" id="CHEBI:15980"/>
        <dbReference type="ChEBI" id="CHEBI:29032"/>
        <dbReference type="ChEBI" id="CHEBI:30616"/>
        <dbReference type="ChEBI" id="CHEBI:33019"/>
        <dbReference type="ChEBI" id="CHEBI:57966"/>
        <dbReference type="ChEBI" id="CHEBI:456215"/>
        <dbReference type="EC" id="6.3.2.1"/>
    </reaction>
</comment>
<evidence type="ECO:0000256" key="5">
    <source>
        <dbReference type="ARBA" id="ARBA00022741"/>
    </source>
</evidence>
<keyword evidence="4 8" id="KW-0566">Pantothenate biosynthesis</keyword>
<dbReference type="NCBIfam" id="TIGR00125">
    <property type="entry name" value="cyt_tran_rel"/>
    <property type="match status" value="1"/>
</dbReference>
<gene>
    <name evidence="8" type="primary">panC</name>
    <name evidence="9" type="ORF">BI364_11795</name>
</gene>
<dbReference type="Pfam" id="PF02569">
    <property type="entry name" value="Pantoate_ligase"/>
    <property type="match status" value="1"/>
</dbReference>
<protein>
    <recommendedName>
        <fullName evidence="8">Pantothenate synthetase</fullName>
        <shortName evidence="8">PS</shortName>
        <ecNumber evidence="8">6.3.2.1</ecNumber>
    </recommendedName>
    <alternativeName>
        <fullName evidence="8">Pantoate--beta-alanine ligase</fullName>
    </alternativeName>
    <alternativeName>
        <fullName evidence="8">Pantoate-activating enzyme</fullName>
    </alternativeName>
</protein>